<keyword evidence="5" id="KW-0805">Transcription regulation</keyword>
<dbReference type="Gene3D" id="3.30.930.10">
    <property type="entry name" value="Bira Bifunctional Protein, Domain 2"/>
    <property type="match status" value="1"/>
</dbReference>
<dbReference type="Gene3D" id="2.30.30.100">
    <property type="match status" value="1"/>
</dbReference>
<dbReference type="InterPro" id="IPR045864">
    <property type="entry name" value="aa-tRNA-synth_II/BPL/LPL"/>
</dbReference>
<keyword evidence="5" id="KW-0238">DNA-binding</keyword>
<dbReference type="Gene3D" id="1.10.10.10">
    <property type="entry name" value="Winged helix-like DNA-binding domain superfamily/Winged helix DNA-binding domain"/>
    <property type="match status" value="1"/>
</dbReference>
<evidence type="ECO:0000256" key="5">
    <source>
        <dbReference type="HAMAP-Rule" id="MF_00978"/>
    </source>
</evidence>
<dbReference type="Proteomes" id="UP000183255">
    <property type="component" value="Unassembled WGS sequence"/>
</dbReference>
<dbReference type="Pfam" id="PF02237">
    <property type="entry name" value="BPL_C"/>
    <property type="match status" value="1"/>
</dbReference>
<organism evidence="7 8">
    <name type="scientific">Proteiniclasticum ruminis</name>
    <dbReference type="NCBI Taxonomy" id="398199"/>
    <lineage>
        <taxon>Bacteria</taxon>
        <taxon>Bacillati</taxon>
        <taxon>Bacillota</taxon>
        <taxon>Clostridia</taxon>
        <taxon>Eubacteriales</taxon>
        <taxon>Clostridiaceae</taxon>
        <taxon>Proteiniclasticum</taxon>
    </lineage>
</organism>
<comment type="catalytic activity">
    <reaction evidence="5">
        <text>biotin + L-lysyl-[protein] + ATP = N(6)-biotinyl-L-lysyl-[protein] + AMP + diphosphate + H(+)</text>
        <dbReference type="Rhea" id="RHEA:11756"/>
        <dbReference type="Rhea" id="RHEA-COMP:9752"/>
        <dbReference type="Rhea" id="RHEA-COMP:10505"/>
        <dbReference type="ChEBI" id="CHEBI:15378"/>
        <dbReference type="ChEBI" id="CHEBI:29969"/>
        <dbReference type="ChEBI" id="CHEBI:30616"/>
        <dbReference type="ChEBI" id="CHEBI:33019"/>
        <dbReference type="ChEBI" id="CHEBI:57586"/>
        <dbReference type="ChEBI" id="CHEBI:83144"/>
        <dbReference type="ChEBI" id="CHEBI:456215"/>
        <dbReference type="EC" id="6.3.4.15"/>
    </reaction>
</comment>
<dbReference type="EMBL" id="FNDZ01000005">
    <property type="protein sequence ID" value="SDI88810.1"/>
    <property type="molecule type" value="Genomic_DNA"/>
</dbReference>
<dbReference type="GO" id="GO:0005524">
    <property type="term" value="F:ATP binding"/>
    <property type="evidence" value="ECO:0007669"/>
    <property type="project" value="UniProtKB-UniRule"/>
</dbReference>
<sequence length="323" mass="35687">MVKEELLKLLEESRGEILSGNDLKDTLGVSRNAVWKAIQLLKEEGHHIDSVKNKGYTLLKESDVLSVGGLMQTLGAQSSYHVEVLEEVPSTNTYLKESDSKKNNSLVFAKKQTKGRGRLGRSFFSEDLGGLYFSLLKKEDLTHYNPSYATIACALSVRDALSEISGLPLSIKWVNDIYYEGKKLAGILTEGTLEMETGTLSSLILGIGINVNTKGFPQELVDIATSLFIETGRTYVRQDVAKNVLSHLEKNLLLTKENPAGLLSAYKKHLLYLGEEITFLYNTQPRTGILTDLTPEGHLLVESEGSLLTLHSGEISIRKGEQK</sequence>
<evidence type="ECO:0000256" key="3">
    <source>
        <dbReference type="ARBA" id="ARBA00022840"/>
    </source>
</evidence>
<dbReference type="CDD" id="cd16442">
    <property type="entry name" value="BPL"/>
    <property type="match status" value="1"/>
</dbReference>
<evidence type="ECO:0000259" key="6">
    <source>
        <dbReference type="PROSITE" id="PS51733"/>
    </source>
</evidence>
<dbReference type="HAMAP" id="MF_00978">
    <property type="entry name" value="Bifunct_BirA"/>
    <property type="match status" value="1"/>
</dbReference>
<feature type="binding site" evidence="5">
    <location>
        <position position="183"/>
    </location>
    <ligand>
        <name>biotin</name>
        <dbReference type="ChEBI" id="CHEBI:57586"/>
    </ligand>
</feature>
<dbReference type="Pfam" id="PF08279">
    <property type="entry name" value="HTH_11"/>
    <property type="match status" value="1"/>
</dbReference>
<dbReference type="AlphaFoldDB" id="A0A1G8PAR2"/>
<dbReference type="PROSITE" id="PS51733">
    <property type="entry name" value="BPL_LPL_CATALYTIC"/>
    <property type="match status" value="1"/>
</dbReference>
<evidence type="ECO:0000256" key="4">
    <source>
        <dbReference type="ARBA" id="ARBA00023267"/>
    </source>
</evidence>
<keyword evidence="5" id="KW-0678">Repressor</keyword>
<feature type="binding site" evidence="5">
    <location>
        <begin position="116"/>
        <end position="118"/>
    </location>
    <ligand>
        <name>biotin</name>
        <dbReference type="ChEBI" id="CHEBI:57586"/>
    </ligand>
</feature>
<protein>
    <recommendedName>
        <fullName evidence="5">Bifunctional ligase/repressor BirA</fullName>
    </recommendedName>
    <alternativeName>
        <fullName evidence="5">Biotin--[acetyl-CoA-carboxylase] ligase</fullName>
        <ecNumber evidence="5">6.3.4.15</ecNumber>
    </alternativeName>
    <alternativeName>
        <fullName evidence="5">Biotin--protein ligase</fullName>
    </alternativeName>
    <alternativeName>
        <fullName evidence="5">Biotin-[acetyl-CoA carboxylase] synthetase</fullName>
    </alternativeName>
</protein>
<keyword evidence="1 5" id="KW-0436">Ligase</keyword>
<evidence type="ECO:0000256" key="2">
    <source>
        <dbReference type="ARBA" id="ARBA00022741"/>
    </source>
</evidence>
<dbReference type="PANTHER" id="PTHR12835">
    <property type="entry name" value="BIOTIN PROTEIN LIGASE"/>
    <property type="match status" value="1"/>
</dbReference>
<dbReference type="GO" id="GO:0009249">
    <property type="term" value="P:protein lipoylation"/>
    <property type="evidence" value="ECO:0007669"/>
    <property type="project" value="UniProtKB-ARBA"/>
</dbReference>
<dbReference type="EC" id="6.3.4.15" evidence="5"/>
<dbReference type="SUPFAM" id="SSF46785">
    <property type="entry name" value="Winged helix' DNA-binding domain"/>
    <property type="match status" value="1"/>
</dbReference>
<dbReference type="GO" id="GO:0004077">
    <property type="term" value="F:biotin--[biotin carboxyl-carrier protein] ligase activity"/>
    <property type="evidence" value="ECO:0007669"/>
    <property type="project" value="UniProtKB-UniRule"/>
</dbReference>
<name>A0A1G8PAR2_9CLOT</name>
<keyword evidence="2 5" id="KW-0547">Nucleotide-binding</keyword>
<accession>A0A1G8PAR2</accession>
<feature type="DNA-binding region" description="H-T-H motif" evidence="5">
    <location>
        <begin position="20"/>
        <end position="39"/>
    </location>
</feature>
<keyword evidence="3 5" id="KW-0067">ATP-binding</keyword>
<evidence type="ECO:0000256" key="1">
    <source>
        <dbReference type="ARBA" id="ARBA00022598"/>
    </source>
</evidence>
<dbReference type="Pfam" id="PF03099">
    <property type="entry name" value="BPL_LplA_LipB"/>
    <property type="match status" value="1"/>
</dbReference>
<evidence type="ECO:0000313" key="8">
    <source>
        <dbReference type="Proteomes" id="UP000183255"/>
    </source>
</evidence>
<dbReference type="InterPro" id="IPR036390">
    <property type="entry name" value="WH_DNA-bd_sf"/>
</dbReference>
<dbReference type="InterPro" id="IPR004143">
    <property type="entry name" value="BPL_LPL_catalytic"/>
</dbReference>
<dbReference type="InterPro" id="IPR013196">
    <property type="entry name" value="HTH_11"/>
</dbReference>
<keyword evidence="4 5" id="KW-0092">Biotin</keyword>
<dbReference type="GO" id="GO:0016740">
    <property type="term" value="F:transferase activity"/>
    <property type="evidence" value="ECO:0007669"/>
    <property type="project" value="UniProtKB-ARBA"/>
</dbReference>
<keyword evidence="5" id="KW-0804">Transcription</keyword>
<proteinExistence type="inferred from homology"/>
<reference evidence="7 8" key="1">
    <citation type="submission" date="2016-10" db="EMBL/GenBank/DDBJ databases">
        <authorList>
            <person name="de Groot N.N."/>
        </authorList>
    </citation>
    <scope>NUCLEOTIDE SEQUENCE [LARGE SCALE GENOMIC DNA]</scope>
    <source>
        <strain evidence="7 8">CGMCC 1.5058</strain>
    </source>
</reference>
<feature type="binding site" evidence="5">
    <location>
        <begin position="90"/>
        <end position="92"/>
    </location>
    <ligand>
        <name>biotin</name>
        <dbReference type="ChEBI" id="CHEBI:57586"/>
    </ligand>
</feature>
<dbReference type="InterPro" id="IPR008988">
    <property type="entry name" value="Transcriptional_repressor_C"/>
</dbReference>
<dbReference type="GO" id="GO:0006355">
    <property type="term" value="P:regulation of DNA-templated transcription"/>
    <property type="evidence" value="ECO:0007669"/>
    <property type="project" value="UniProtKB-UniRule"/>
</dbReference>
<comment type="function">
    <text evidence="5">Acts both as a biotin--[acetyl-CoA-carboxylase] ligase and a repressor.</text>
</comment>
<feature type="domain" description="BPL/LPL catalytic" evidence="6">
    <location>
        <begin position="77"/>
        <end position="256"/>
    </location>
</feature>
<dbReference type="PANTHER" id="PTHR12835:SF5">
    <property type="entry name" value="BIOTIN--PROTEIN LIGASE"/>
    <property type="match status" value="1"/>
</dbReference>
<dbReference type="RefSeq" id="WP_031576653.1">
    <property type="nucleotide sequence ID" value="NZ_FNDZ01000005.1"/>
</dbReference>
<feature type="binding site" evidence="5">
    <location>
        <position position="112"/>
    </location>
    <ligand>
        <name>biotin</name>
        <dbReference type="ChEBI" id="CHEBI:57586"/>
    </ligand>
</feature>
<dbReference type="SUPFAM" id="SSF50037">
    <property type="entry name" value="C-terminal domain of transcriptional repressors"/>
    <property type="match status" value="1"/>
</dbReference>
<gene>
    <name evidence="5" type="primary">birA</name>
    <name evidence="7" type="ORF">SAMN05421804_10526</name>
</gene>
<dbReference type="InterPro" id="IPR030855">
    <property type="entry name" value="Bifunct_BirA"/>
</dbReference>
<dbReference type="InterPro" id="IPR004408">
    <property type="entry name" value="Biotin_CoA_COase_ligase"/>
</dbReference>
<dbReference type="InterPro" id="IPR036388">
    <property type="entry name" value="WH-like_DNA-bd_sf"/>
</dbReference>
<dbReference type="GO" id="GO:0003677">
    <property type="term" value="F:DNA binding"/>
    <property type="evidence" value="ECO:0007669"/>
    <property type="project" value="UniProtKB-UniRule"/>
</dbReference>
<dbReference type="NCBIfam" id="TIGR00121">
    <property type="entry name" value="birA_ligase"/>
    <property type="match status" value="1"/>
</dbReference>
<dbReference type="GO" id="GO:0005737">
    <property type="term" value="C:cytoplasm"/>
    <property type="evidence" value="ECO:0007669"/>
    <property type="project" value="TreeGrafter"/>
</dbReference>
<comment type="similarity">
    <text evidence="5">Belongs to the biotin--protein ligase family.</text>
</comment>
<dbReference type="InterPro" id="IPR003142">
    <property type="entry name" value="BPL_C"/>
</dbReference>
<dbReference type="SUPFAM" id="SSF55681">
    <property type="entry name" value="Class II aaRS and biotin synthetases"/>
    <property type="match status" value="1"/>
</dbReference>
<evidence type="ECO:0000313" key="7">
    <source>
        <dbReference type="EMBL" id="SDI88810.1"/>
    </source>
</evidence>